<proteinExistence type="predicted"/>
<evidence type="ECO:0000313" key="4">
    <source>
        <dbReference type="Proteomes" id="UP000253551"/>
    </source>
</evidence>
<feature type="region of interest" description="Disordered" evidence="2">
    <location>
        <begin position="1"/>
        <end position="27"/>
    </location>
</feature>
<dbReference type="SUPFAM" id="SSF50978">
    <property type="entry name" value="WD40 repeat-like"/>
    <property type="match status" value="1"/>
</dbReference>
<comment type="caution">
    <text evidence="3">The sequence shown here is derived from an EMBL/GenBank/DDBJ whole genome shotgun (WGS) entry which is preliminary data.</text>
</comment>
<feature type="repeat" description="WD" evidence="1">
    <location>
        <begin position="293"/>
        <end position="328"/>
    </location>
</feature>
<dbReference type="PROSITE" id="PS50082">
    <property type="entry name" value="WD_REPEATS_2"/>
    <property type="match status" value="2"/>
</dbReference>
<dbReference type="InterPro" id="IPR001680">
    <property type="entry name" value="WD40_rpt"/>
</dbReference>
<dbReference type="InterPro" id="IPR042755">
    <property type="entry name" value="COP1"/>
</dbReference>
<protein>
    <submittedName>
        <fullName evidence="3">Coatomer subunit alpha</fullName>
    </submittedName>
</protein>
<dbReference type="SMART" id="SM00320">
    <property type="entry name" value="WD40"/>
    <property type="match status" value="3"/>
</dbReference>
<evidence type="ECO:0000313" key="3">
    <source>
        <dbReference type="EMBL" id="RCH88315.1"/>
    </source>
</evidence>
<evidence type="ECO:0000256" key="1">
    <source>
        <dbReference type="PROSITE-ProRule" id="PRU00221"/>
    </source>
</evidence>
<gene>
    <name evidence="3" type="primary">COP1_1</name>
    <name evidence="3" type="ORF">CU098_000486</name>
</gene>
<feature type="repeat" description="WD" evidence="1">
    <location>
        <begin position="329"/>
        <end position="366"/>
    </location>
</feature>
<organism evidence="3 4">
    <name type="scientific">Rhizopus stolonifer</name>
    <name type="common">Rhizopus nigricans</name>
    <dbReference type="NCBI Taxonomy" id="4846"/>
    <lineage>
        <taxon>Eukaryota</taxon>
        <taxon>Fungi</taxon>
        <taxon>Fungi incertae sedis</taxon>
        <taxon>Mucoromycota</taxon>
        <taxon>Mucoromycotina</taxon>
        <taxon>Mucoromycetes</taxon>
        <taxon>Mucorales</taxon>
        <taxon>Mucorineae</taxon>
        <taxon>Rhizopodaceae</taxon>
        <taxon>Rhizopus</taxon>
    </lineage>
</organism>
<dbReference type="Pfam" id="PF00400">
    <property type="entry name" value="WD40"/>
    <property type="match status" value="2"/>
</dbReference>
<dbReference type="Gene3D" id="2.130.10.10">
    <property type="entry name" value="YVTN repeat-like/Quinoprotein amine dehydrogenase"/>
    <property type="match status" value="1"/>
</dbReference>
<keyword evidence="1" id="KW-0853">WD repeat</keyword>
<dbReference type="PROSITE" id="PS50294">
    <property type="entry name" value="WD_REPEATS_REGION"/>
    <property type="match status" value="1"/>
</dbReference>
<dbReference type="InterPro" id="IPR036322">
    <property type="entry name" value="WD40_repeat_dom_sf"/>
</dbReference>
<keyword evidence="4" id="KW-1185">Reference proteome</keyword>
<dbReference type="EMBL" id="PJQM01003544">
    <property type="protein sequence ID" value="RCH88315.1"/>
    <property type="molecule type" value="Genomic_DNA"/>
</dbReference>
<feature type="non-terminal residue" evidence="3">
    <location>
        <position position="366"/>
    </location>
</feature>
<reference evidence="3 4" key="1">
    <citation type="journal article" date="2018" name="G3 (Bethesda)">
        <title>Phylogenetic and Phylogenomic Definition of Rhizopus Species.</title>
        <authorList>
            <person name="Gryganskyi A.P."/>
            <person name="Golan J."/>
            <person name="Dolatabadi S."/>
            <person name="Mondo S."/>
            <person name="Robb S."/>
            <person name="Idnurm A."/>
            <person name="Muszewska A."/>
            <person name="Steczkiewicz K."/>
            <person name="Masonjones S."/>
            <person name="Liao H.L."/>
            <person name="Gajdeczka M.T."/>
            <person name="Anike F."/>
            <person name="Vuek A."/>
            <person name="Anishchenko I.M."/>
            <person name="Voigt K."/>
            <person name="de Hoog G.S."/>
            <person name="Smith M.E."/>
            <person name="Heitman J."/>
            <person name="Vilgalys R."/>
            <person name="Stajich J.E."/>
        </authorList>
    </citation>
    <scope>NUCLEOTIDE SEQUENCE [LARGE SCALE GENOMIC DNA]</scope>
    <source>
        <strain evidence="3 4">LSU 92-RS-03</strain>
    </source>
</reference>
<accession>A0A367JEK8</accession>
<evidence type="ECO:0000256" key="2">
    <source>
        <dbReference type="SAM" id="MobiDB-lite"/>
    </source>
</evidence>
<dbReference type="GO" id="GO:0061630">
    <property type="term" value="F:ubiquitin protein ligase activity"/>
    <property type="evidence" value="ECO:0007669"/>
    <property type="project" value="InterPro"/>
</dbReference>
<dbReference type="AlphaFoldDB" id="A0A367JEK8"/>
<dbReference type="PANTHER" id="PTHR44080">
    <property type="entry name" value="E3 UBIQUITIN-PROTEIN LIGASE COP1"/>
    <property type="match status" value="1"/>
</dbReference>
<name>A0A367JEK8_RHIST</name>
<dbReference type="STRING" id="4846.A0A367JEK8"/>
<feature type="compositionally biased region" description="Basic and acidic residues" evidence="2">
    <location>
        <begin position="12"/>
        <end position="27"/>
    </location>
</feature>
<dbReference type="InterPro" id="IPR015943">
    <property type="entry name" value="WD40/YVTN_repeat-like_dom_sf"/>
</dbReference>
<dbReference type="Proteomes" id="UP000253551">
    <property type="component" value="Unassembled WGS sequence"/>
</dbReference>
<sequence length="366" mass="42327">MSQTNPTEPDELTNHSDSSDESRTEVNKLADYRLRTLKENIPFYSHKDSVEKIIQDNRQDPSAIAKSLADSLPSEDLEKILQAAIEQKKKMELDQDTIKQHLLCEFLNQLEKKNKMAVNDLIYENACITSDLKSLINQEDTTCTGSRKRKFSEIIVDDIVDIKRETDVPLSDPQDPTLKRMEDRFHDLKEMYHATLMTTHESMQKRRKLLYDLSSTIYELTRYDHFEPYDTLYYTDSSKSPSSIVSSIEFDRDQELFAVGGVTKEIKLFDFNSMQHRNQIHCPLRVMACGHKISCLNWSPYLKSQLASSDYEGFINIWDVTTGRKTQTFDEHKRRAWSVDISHSNPTMVASGSDDTTVKVWSLSQN</sequence>
<dbReference type="OrthoDB" id="273771at2759"/>